<protein>
    <submittedName>
        <fullName evidence="2">MAM and LDL-receptor class A domain-containing protein 1</fullName>
    </submittedName>
</protein>
<accession>A0A4Z2GPU6</accession>
<dbReference type="InterPro" id="IPR051560">
    <property type="entry name" value="MAM_domain-containing"/>
</dbReference>
<keyword evidence="3" id="KW-1185">Reference proteome</keyword>
<dbReference type="InterPro" id="IPR000998">
    <property type="entry name" value="MAM_dom"/>
</dbReference>
<dbReference type="OrthoDB" id="412155at2759"/>
<proteinExistence type="predicted"/>
<reference evidence="2 3" key="1">
    <citation type="submission" date="2019-03" db="EMBL/GenBank/DDBJ databases">
        <title>First draft genome of Liparis tanakae, snailfish: a comprehensive survey of snailfish specific genes.</title>
        <authorList>
            <person name="Kim W."/>
            <person name="Song I."/>
            <person name="Jeong J.-H."/>
            <person name="Kim D."/>
            <person name="Kim S."/>
            <person name="Ryu S."/>
            <person name="Song J.Y."/>
            <person name="Lee S.K."/>
        </authorList>
    </citation>
    <scope>NUCLEOTIDE SEQUENCE [LARGE SCALE GENOMIC DNA]</scope>
    <source>
        <tissue evidence="2">Muscle</tissue>
    </source>
</reference>
<comment type="caution">
    <text evidence="2">The sequence shown here is derived from an EMBL/GenBank/DDBJ whole genome shotgun (WGS) entry which is preliminary data.</text>
</comment>
<dbReference type="Pfam" id="PF00629">
    <property type="entry name" value="MAM"/>
    <property type="match status" value="1"/>
</dbReference>
<dbReference type="SUPFAM" id="SSF49899">
    <property type="entry name" value="Concanavalin A-like lectins/glucanases"/>
    <property type="match status" value="1"/>
</dbReference>
<keyword evidence="2" id="KW-0675">Receptor</keyword>
<dbReference type="GO" id="GO:0016020">
    <property type="term" value="C:membrane"/>
    <property type="evidence" value="ECO:0007669"/>
    <property type="project" value="InterPro"/>
</dbReference>
<dbReference type="PANTHER" id="PTHR23282">
    <property type="entry name" value="APICAL ENDOSOMAL GLYCOPROTEIN PRECURSOR"/>
    <property type="match status" value="1"/>
</dbReference>
<dbReference type="Proteomes" id="UP000314294">
    <property type="component" value="Unassembled WGS sequence"/>
</dbReference>
<dbReference type="InterPro" id="IPR013320">
    <property type="entry name" value="ConA-like_dom_sf"/>
</dbReference>
<dbReference type="EMBL" id="SRLO01000455">
    <property type="protein sequence ID" value="TNN55456.1"/>
    <property type="molecule type" value="Genomic_DNA"/>
</dbReference>
<gene>
    <name evidence="2" type="primary">MLRP1</name>
    <name evidence="2" type="ORF">EYF80_034338</name>
</gene>
<dbReference type="AlphaFoldDB" id="A0A4Z2GPU6"/>
<dbReference type="CDD" id="cd06263">
    <property type="entry name" value="MAM"/>
    <property type="match status" value="1"/>
</dbReference>
<organism evidence="2 3">
    <name type="scientific">Liparis tanakae</name>
    <name type="common">Tanaka's snailfish</name>
    <dbReference type="NCBI Taxonomy" id="230148"/>
    <lineage>
        <taxon>Eukaryota</taxon>
        <taxon>Metazoa</taxon>
        <taxon>Chordata</taxon>
        <taxon>Craniata</taxon>
        <taxon>Vertebrata</taxon>
        <taxon>Euteleostomi</taxon>
        <taxon>Actinopterygii</taxon>
        <taxon>Neopterygii</taxon>
        <taxon>Teleostei</taxon>
        <taxon>Neoteleostei</taxon>
        <taxon>Acanthomorphata</taxon>
        <taxon>Eupercaria</taxon>
        <taxon>Perciformes</taxon>
        <taxon>Cottioidei</taxon>
        <taxon>Cottales</taxon>
        <taxon>Liparidae</taxon>
        <taxon>Liparis</taxon>
    </lineage>
</organism>
<sequence length="130" mass="14661">MNPDTGPDRDHTTNTARGHYYYLPSSTADRAGQTAQMSSTLYPADKRVCVQLWYHMYGKGMGQLNVYQQTEEGTQALIFSQTGDQGQLWRFGQASLLPRVQPYRVSPIQICPRRSGSNTFRGKGIHMDSK</sequence>
<evidence type="ECO:0000313" key="3">
    <source>
        <dbReference type="Proteomes" id="UP000314294"/>
    </source>
</evidence>
<evidence type="ECO:0000313" key="2">
    <source>
        <dbReference type="EMBL" id="TNN55456.1"/>
    </source>
</evidence>
<feature type="domain" description="MAM" evidence="1">
    <location>
        <begin position="1"/>
        <end position="105"/>
    </location>
</feature>
<dbReference type="SMART" id="SM00137">
    <property type="entry name" value="MAM"/>
    <property type="match status" value="1"/>
</dbReference>
<dbReference type="Gene3D" id="2.60.120.200">
    <property type="match status" value="1"/>
</dbReference>
<dbReference type="PROSITE" id="PS50060">
    <property type="entry name" value="MAM_2"/>
    <property type="match status" value="1"/>
</dbReference>
<evidence type="ECO:0000259" key="1">
    <source>
        <dbReference type="PROSITE" id="PS50060"/>
    </source>
</evidence>
<name>A0A4Z2GPU6_9TELE</name>
<dbReference type="PANTHER" id="PTHR23282:SF146">
    <property type="entry name" value="RT07201P-RELATED"/>
    <property type="match status" value="1"/>
</dbReference>